<sequence>MMFPEFEDEKFVIRFVDTTDQHPRMMIVTEA</sequence>
<dbReference type="Proteomes" id="UP000256845">
    <property type="component" value="Unassembled WGS sequence"/>
</dbReference>
<proteinExistence type="predicted"/>
<organism evidence="1 2">
    <name type="scientific">Aestuariispira insulae</name>
    <dbReference type="NCBI Taxonomy" id="1461337"/>
    <lineage>
        <taxon>Bacteria</taxon>
        <taxon>Pseudomonadati</taxon>
        <taxon>Pseudomonadota</taxon>
        <taxon>Alphaproteobacteria</taxon>
        <taxon>Rhodospirillales</taxon>
        <taxon>Kiloniellaceae</taxon>
        <taxon>Aestuariispira</taxon>
    </lineage>
</organism>
<evidence type="ECO:0000313" key="1">
    <source>
        <dbReference type="EMBL" id="RED44639.1"/>
    </source>
</evidence>
<name>A0A3D9H5B9_9PROT</name>
<dbReference type="AlphaFoldDB" id="A0A3D9H5B9"/>
<keyword evidence="2" id="KW-1185">Reference proteome</keyword>
<dbReference type="EMBL" id="QRDW01000014">
    <property type="protein sequence ID" value="RED44639.1"/>
    <property type="molecule type" value="Genomic_DNA"/>
</dbReference>
<gene>
    <name evidence="1" type="ORF">DFP90_1141</name>
</gene>
<reference evidence="1 2" key="1">
    <citation type="submission" date="2018-07" db="EMBL/GenBank/DDBJ databases">
        <title>Genomic Encyclopedia of Type Strains, Phase III (KMG-III): the genomes of soil and plant-associated and newly described type strains.</title>
        <authorList>
            <person name="Whitman W."/>
        </authorList>
    </citation>
    <scope>NUCLEOTIDE SEQUENCE [LARGE SCALE GENOMIC DNA]</scope>
    <source>
        <strain evidence="1 2">CECT 8488</strain>
    </source>
</reference>
<evidence type="ECO:0000313" key="2">
    <source>
        <dbReference type="Proteomes" id="UP000256845"/>
    </source>
</evidence>
<protein>
    <submittedName>
        <fullName evidence="1">Uncharacterized protein</fullName>
    </submittedName>
</protein>
<accession>A0A3D9H5B9</accession>
<comment type="caution">
    <text evidence="1">The sequence shown here is derived from an EMBL/GenBank/DDBJ whole genome shotgun (WGS) entry which is preliminary data.</text>
</comment>